<evidence type="ECO:0000313" key="1">
    <source>
        <dbReference type="EMBL" id="GME75008.1"/>
    </source>
</evidence>
<keyword evidence="2" id="KW-1185">Reference proteome</keyword>
<proteinExistence type="predicted"/>
<dbReference type="EMBL" id="BSXS01001081">
    <property type="protein sequence ID" value="GME75008.1"/>
    <property type="molecule type" value="Genomic_DNA"/>
</dbReference>
<gene>
    <name evidence="1" type="ORF">Amon02_000199100</name>
</gene>
<evidence type="ECO:0000313" key="2">
    <source>
        <dbReference type="Proteomes" id="UP001165064"/>
    </source>
</evidence>
<reference evidence="1" key="1">
    <citation type="submission" date="2023-04" db="EMBL/GenBank/DDBJ databases">
        <title>Ambrosiozyma monospora NBRC 10751.</title>
        <authorList>
            <person name="Ichikawa N."/>
            <person name="Sato H."/>
            <person name="Tonouchi N."/>
        </authorList>
    </citation>
    <scope>NUCLEOTIDE SEQUENCE</scope>
    <source>
        <strain evidence="1">NBRC 10751</strain>
    </source>
</reference>
<protein>
    <submittedName>
        <fullName evidence="1">Unnamed protein product</fullName>
    </submittedName>
</protein>
<accession>A0ACB5SWX0</accession>
<name>A0ACB5SWX0_AMBMO</name>
<sequence>MSPQSLRIQTSKDRFNTGQYLNTMNIQNTTNSRITIPTLQVPESNKVTCLSCQNNQLQCDKTLPVCKKCQSKGVDCIYIFPNTNKTTSKKSQSANNKKSKKHSSKISKQIRKKRTASTATTTTTYPPLTQEISAPYHHIQSFGTINFGEPLAPVTITGGLQDGFVMPMLPNEPNPTLPALAPRSADADTNDNINQNTNTNVTSSPFTNWLRSSASVTPISGVYPWEGSLSGYPMLSPFQAQTHVQVQTRDQSQAPTQTQDQNQLTLIPGLPFTGTNLKEILALSDFDLTLEQVSKFHEKWFDLDRHIFTYSKPRYLHYLETQPLTLLHYSYLIWALICLEDPELEDKSRLLYQRAVELGDKYWDTVRNTSQFNSLYYLHYLVTRLFYEFSSGDELKCAFTLARAVRLAQMFGYDQLDISQTTLLNPSIFLRKCTSGQTSSNSNSNNSYQNSSVSSTLSPEGFNALSGNTDSLGGAQIFNGGVPLAGAQIQVEEDDGLDPDLSLIEEKRRR</sequence>
<organism evidence="1 2">
    <name type="scientific">Ambrosiozyma monospora</name>
    <name type="common">Yeast</name>
    <name type="synonym">Endomycopsis monosporus</name>
    <dbReference type="NCBI Taxonomy" id="43982"/>
    <lineage>
        <taxon>Eukaryota</taxon>
        <taxon>Fungi</taxon>
        <taxon>Dikarya</taxon>
        <taxon>Ascomycota</taxon>
        <taxon>Saccharomycotina</taxon>
        <taxon>Pichiomycetes</taxon>
        <taxon>Pichiales</taxon>
        <taxon>Pichiaceae</taxon>
        <taxon>Ambrosiozyma</taxon>
    </lineage>
</organism>
<comment type="caution">
    <text evidence="1">The sequence shown here is derived from an EMBL/GenBank/DDBJ whole genome shotgun (WGS) entry which is preliminary data.</text>
</comment>
<dbReference type="Proteomes" id="UP001165064">
    <property type="component" value="Unassembled WGS sequence"/>
</dbReference>